<reference evidence="1 2" key="1">
    <citation type="journal article" date="2016" name="Nat. Commun.">
        <title>Thousands of microbial genomes shed light on interconnected biogeochemical processes in an aquifer system.</title>
        <authorList>
            <person name="Anantharaman K."/>
            <person name="Brown C.T."/>
            <person name="Hug L.A."/>
            <person name="Sharon I."/>
            <person name="Castelle C.J."/>
            <person name="Probst A.J."/>
            <person name="Thomas B.C."/>
            <person name="Singh A."/>
            <person name="Wilkins M.J."/>
            <person name="Karaoz U."/>
            <person name="Brodie E.L."/>
            <person name="Williams K.H."/>
            <person name="Hubbard S.S."/>
            <person name="Banfield J.F."/>
        </authorList>
    </citation>
    <scope>NUCLEOTIDE SEQUENCE [LARGE SCALE GENOMIC DNA]</scope>
</reference>
<protein>
    <submittedName>
        <fullName evidence="1">Uncharacterized protein</fullName>
    </submittedName>
</protein>
<evidence type="ECO:0000313" key="1">
    <source>
        <dbReference type="EMBL" id="OGG71316.1"/>
    </source>
</evidence>
<dbReference type="Proteomes" id="UP000176689">
    <property type="component" value="Unassembled WGS sequence"/>
</dbReference>
<evidence type="ECO:0000313" key="2">
    <source>
        <dbReference type="Proteomes" id="UP000176689"/>
    </source>
</evidence>
<gene>
    <name evidence="1" type="ORF">A3F27_00655</name>
</gene>
<comment type="caution">
    <text evidence="1">The sequence shown here is derived from an EMBL/GenBank/DDBJ whole genome shotgun (WGS) entry which is preliminary data.</text>
</comment>
<dbReference type="EMBL" id="MFLP01000001">
    <property type="protein sequence ID" value="OGG71316.1"/>
    <property type="molecule type" value="Genomic_DNA"/>
</dbReference>
<accession>A0A1F6ECE2</accession>
<proteinExistence type="predicted"/>
<organism evidence="1 2">
    <name type="scientific">Candidatus Kaiserbacteria bacterium RIFCSPHIGHO2_12_FULL_53_13</name>
    <dbReference type="NCBI Taxonomy" id="1798502"/>
    <lineage>
        <taxon>Bacteria</taxon>
        <taxon>Candidatus Kaiseribacteriota</taxon>
    </lineage>
</organism>
<sequence>MSSTTKWAVAVVVIAVAAWAMWQAGWLGGGAASDASDQSAAAANAVSPADAIAQNSAAIDAYLQANTKDLADLGKTLSLSAESAVAARLGAAGSLMTSIATSLATTIADAKKAGKPVDALQAAFNDMGVQIGTASAIVVSASKDIKALNPAKGTANNSVLQRTLPRLQSAQSYLEAARADIKKIVDGSK</sequence>
<name>A0A1F6ECE2_9BACT</name>
<dbReference type="AlphaFoldDB" id="A0A1F6ECE2"/>